<sequence length="117" mass="12404">MSVDDQLKQKASGAEAGPIEEAGAEAGPIEEAGAEAGPTEEAGAEAGQIEEGGAEEGQIEEAGKSSADRSVDFNKTELGSDLGDIEIGPKQPKLPQYPLEQFGAKRHFFQYHWFTKL</sequence>
<dbReference type="Proteomes" id="UP000289886">
    <property type="component" value="Unassembled WGS sequence"/>
</dbReference>
<evidence type="ECO:0000256" key="1">
    <source>
        <dbReference type="SAM" id="MobiDB-lite"/>
    </source>
</evidence>
<dbReference type="EMBL" id="SCEB01214342">
    <property type="protein sequence ID" value="RXM35919.1"/>
    <property type="molecule type" value="Genomic_DNA"/>
</dbReference>
<feature type="region of interest" description="Disordered" evidence="1">
    <location>
        <begin position="1"/>
        <end position="92"/>
    </location>
</feature>
<evidence type="ECO:0000313" key="2">
    <source>
        <dbReference type="EMBL" id="RXM35919.1"/>
    </source>
</evidence>
<dbReference type="AlphaFoldDB" id="A0A444UL57"/>
<gene>
    <name evidence="2" type="ORF">EOD39_3844</name>
</gene>
<name>A0A444UL57_ACIRT</name>
<protein>
    <submittedName>
        <fullName evidence="2">Uncharacterized protein</fullName>
    </submittedName>
</protein>
<feature type="compositionally biased region" description="Low complexity" evidence="1">
    <location>
        <begin position="13"/>
        <end position="51"/>
    </location>
</feature>
<proteinExistence type="predicted"/>
<reference evidence="2 3" key="1">
    <citation type="submission" date="2019-01" db="EMBL/GenBank/DDBJ databases">
        <title>Draft Genome and Complete Hox-Cluster Characterization of the Sterlet Sturgeon (Acipenser ruthenus).</title>
        <authorList>
            <person name="Wei Q."/>
        </authorList>
    </citation>
    <scope>NUCLEOTIDE SEQUENCE [LARGE SCALE GENOMIC DNA]</scope>
    <source>
        <strain evidence="2">WHYD16114868_AA</strain>
        <tissue evidence="2">Blood</tissue>
    </source>
</reference>
<keyword evidence="3" id="KW-1185">Reference proteome</keyword>
<feature type="compositionally biased region" description="Basic and acidic residues" evidence="1">
    <location>
        <begin position="61"/>
        <end position="75"/>
    </location>
</feature>
<organism evidence="2 3">
    <name type="scientific">Acipenser ruthenus</name>
    <name type="common">Sterlet sturgeon</name>
    <dbReference type="NCBI Taxonomy" id="7906"/>
    <lineage>
        <taxon>Eukaryota</taxon>
        <taxon>Metazoa</taxon>
        <taxon>Chordata</taxon>
        <taxon>Craniata</taxon>
        <taxon>Vertebrata</taxon>
        <taxon>Euteleostomi</taxon>
        <taxon>Actinopterygii</taxon>
        <taxon>Chondrostei</taxon>
        <taxon>Acipenseriformes</taxon>
        <taxon>Acipenseridae</taxon>
        <taxon>Acipenser</taxon>
    </lineage>
</organism>
<evidence type="ECO:0000313" key="3">
    <source>
        <dbReference type="Proteomes" id="UP000289886"/>
    </source>
</evidence>
<comment type="caution">
    <text evidence="2">The sequence shown here is derived from an EMBL/GenBank/DDBJ whole genome shotgun (WGS) entry which is preliminary data.</text>
</comment>
<accession>A0A444UL57</accession>